<dbReference type="CDD" id="cd02440">
    <property type="entry name" value="AdoMet_MTases"/>
    <property type="match status" value="1"/>
</dbReference>
<sequence length="239" mass="27914">MIKYDEKRYETYMQLPHADEVKKYLELQSVLKIVSENPNISQILDIGTATGRYPILFAKKKYEVTGIDISDDALTIASNNVMKERVSDKVNLFKMDATELDFPENSFDLITCMMGTICHMNQEQYEHFLKKVKYILKPRGFVIISSWDPDCSFTEFLSFYNEQEKVKLKNNSMSAIEFKKLMDSIFPYAKIQNIIPFSDEQMASFQPDNEFEAFLGIQEYIYSRITNKMGQMYLAIGYK</sequence>
<proteinExistence type="predicted"/>
<protein>
    <submittedName>
        <fullName evidence="2">Class I SAM-dependent methyltransferase</fullName>
        <ecNumber evidence="2">2.1.-.-</ecNumber>
    </submittedName>
</protein>
<dbReference type="SUPFAM" id="SSF53335">
    <property type="entry name" value="S-adenosyl-L-methionine-dependent methyltransferases"/>
    <property type="match status" value="1"/>
</dbReference>
<organism evidence="2 3">
    <name type="scientific">Bacillus bruguierae</name>
    <dbReference type="NCBI Taxonomy" id="3127667"/>
    <lineage>
        <taxon>Bacteria</taxon>
        <taxon>Bacillati</taxon>
        <taxon>Bacillota</taxon>
        <taxon>Bacilli</taxon>
        <taxon>Bacillales</taxon>
        <taxon>Bacillaceae</taxon>
        <taxon>Bacillus</taxon>
    </lineage>
</organism>
<gene>
    <name evidence="2" type="ORF">WAZ07_06415</name>
</gene>
<comment type="caution">
    <text evidence="2">The sequence shown here is derived from an EMBL/GenBank/DDBJ whole genome shotgun (WGS) entry which is preliminary data.</text>
</comment>
<feature type="domain" description="Methyltransferase" evidence="1">
    <location>
        <begin position="43"/>
        <end position="140"/>
    </location>
</feature>
<evidence type="ECO:0000313" key="3">
    <source>
        <dbReference type="Proteomes" id="UP001372526"/>
    </source>
</evidence>
<dbReference type="Pfam" id="PF13649">
    <property type="entry name" value="Methyltransf_25"/>
    <property type="match status" value="1"/>
</dbReference>
<evidence type="ECO:0000259" key="1">
    <source>
        <dbReference type="Pfam" id="PF13649"/>
    </source>
</evidence>
<dbReference type="GO" id="GO:0032259">
    <property type="term" value="P:methylation"/>
    <property type="evidence" value="ECO:0007669"/>
    <property type="project" value="UniProtKB-KW"/>
</dbReference>
<dbReference type="EMBL" id="JBAWSX010000002">
    <property type="protein sequence ID" value="MEI4800964.1"/>
    <property type="molecule type" value="Genomic_DNA"/>
</dbReference>
<dbReference type="EC" id="2.1.-.-" evidence="2"/>
<keyword evidence="2" id="KW-0808">Transferase</keyword>
<dbReference type="GO" id="GO:0008168">
    <property type="term" value="F:methyltransferase activity"/>
    <property type="evidence" value="ECO:0007669"/>
    <property type="project" value="UniProtKB-KW"/>
</dbReference>
<accession>A0ABU8FE57</accession>
<dbReference type="Gene3D" id="3.40.50.150">
    <property type="entry name" value="Vaccinia Virus protein VP39"/>
    <property type="match status" value="1"/>
</dbReference>
<keyword evidence="3" id="KW-1185">Reference proteome</keyword>
<dbReference type="Proteomes" id="UP001372526">
    <property type="component" value="Unassembled WGS sequence"/>
</dbReference>
<dbReference type="InterPro" id="IPR041698">
    <property type="entry name" value="Methyltransf_25"/>
</dbReference>
<dbReference type="PANTHER" id="PTHR43591">
    <property type="entry name" value="METHYLTRANSFERASE"/>
    <property type="match status" value="1"/>
</dbReference>
<name>A0ABU8FE57_9BACI</name>
<keyword evidence="2" id="KW-0489">Methyltransferase</keyword>
<reference evidence="2 3" key="1">
    <citation type="submission" date="2024-01" db="EMBL/GenBank/DDBJ databases">
        <title>Seven novel Bacillus-like species.</title>
        <authorList>
            <person name="Liu G."/>
        </authorList>
    </citation>
    <scope>NUCLEOTIDE SEQUENCE [LARGE SCALE GENOMIC DNA]</scope>
    <source>
        <strain evidence="2 3">FJAT-51639</strain>
    </source>
</reference>
<evidence type="ECO:0000313" key="2">
    <source>
        <dbReference type="EMBL" id="MEI4800964.1"/>
    </source>
</evidence>
<dbReference type="PANTHER" id="PTHR43591:SF110">
    <property type="entry name" value="RHODANESE DOMAIN-CONTAINING PROTEIN"/>
    <property type="match status" value="1"/>
</dbReference>
<dbReference type="RefSeq" id="WP_090912228.1">
    <property type="nucleotide sequence ID" value="NZ_JBAWSX010000002.1"/>
</dbReference>
<dbReference type="InterPro" id="IPR029063">
    <property type="entry name" value="SAM-dependent_MTases_sf"/>
</dbReference>